<dbReference type="Pfam" id="PF00580">
    <property type="entry name" value="UvrD-helicase"/>
    <property type="match status" value="1"/>
</dbReference>
<evidence type="ECO:0000256" key="5">
    <source>
        <dbReference type="ARBA" id="ARBA00022801"/>
    </source>
</evidence>
<dbReference type="InterPro" id="IPR011335">
    <property type="entry name" value="Restrct_endonuc-II-like"/>
</dbReference>
<protein>
    <recommendedName>
        <fullName evidence="13">DNA 3'-5' helicase</fullName>
        <ecNumber evidence="13">5.6.2.4</ecNumber>
    </recommendedName>
</protein>
<accession>A0A381NME5</accession>
<comment type="catalytic activity">
    <reaction evidence="14">
        <text>ATP + H2O = ADP + phosphate + H(+)</text>
        <dbReference type="Rhea" id="RHEA:13065"/>
        <dbReference type="ChEBI" id="CHEBI:15377"/>
        <dbReference type="ChEBI" id="CHEBI:15378"/>
        <dbReference type="ChEBI" id="CHEBI:30616"/>
        <dbReference type="ChEBI" id="CHEBI:43474"/>
        <dbReference type="ChEBI" id="CHEBI:456216"/>
        <dbReference type="EC" id="5.6.2.4"/>
    </reaction>
</comment>
<name>A0A381NME5_9ZZZZ</name>
<evidence type="ECO:0000256" key="12">
    <source>
        <dbReference type="ARBA" id="ARBA00034617"/>
    </source>
</evidence>
<evidence type="ECO:0000259" key="16">
    <source>
        <dbReference type="PROSITE" id="PS51217"/>
    </source>
</evidence>
<keyword evidence="7" id="KW-0269">Exonuclease</keyword>
<evidence type="ECO:0000256" key="10">
    <source>
        <dbReference type="ARBA" id="ARBA00023204"/>
    </source>
</evidence>
<keyword evidence="10" id="KW-0234">DNA repair</keyword>
<dbReference type="InterPro" id="IPR000212">
    <property type="entry name" value="DNA_helicase_UvrD/REP"/>
</dbReference>
<dbReference type="EMBL" id="UINC01000460">
    <property type="protein sequence ID" value="SUZ55782.1"/>
    <property type="molecule type" value="Genomic_DNA"/>
</dbReference>
<evidence type="ECO:0000313" key="17">
    <source>
        <dbReference type="EMBL" id="SUZ55782.1"/>
    </source>
</evidence>
<dbReference type="PANTHER" id="PTHR11070">
    <property type="entry name" value="UVRD / RECB / PCRA DNA HELICASE FAMILY MEMBER"/>
    <property type="match status" value="1"/>
</dbReference>
<dbReference type="Gene3D" id="3.90.320.10">
    <property type="match status" value="1"/>
</dbReference>
<dbReference type="Pfam" id="PF13361">
    <property type="entry name" value="UvrD_C"/>
    <property type="match status" value="1"/>
</dbReference>
<dbReference type="CDD" id="cd17932">
    <property type="entry name" value="DEXQc_UvrD"/>
    <property type="match status" value="1"/>
</dbReference>
<organism evidence="17">
    <name type="scientific">marine metagenome</name>
    <dbReference type="NCBI Taxonomy" id="408172"/>
    <lineage>
        <taxon>unclassified sequences</taxon>
        <taxon>metagenomes</taxon>
        <taxon>ecological metagenomes</taxon>
    </lineage>
</organism>
<dbReference type="InterPro" id="IPR014016">
    <property type="entry name" value="UvrD-like_ATP-bd"/>
</dbReference>
<proteinExistence type="inferred from homology"/>
<comment type="similarity">
    <text evidence="1">Belongs to the helicase family. UvrD subfamily.</text>
</comment>
<dbReference type="InterPro" id="IPR014017">
    <property type="entry name" value="DNA_helicase_UvrD-like_C"/>
</dbReference>
<dbReference type="Gene3D" id="3.40.50.300">
    <property type="entry name" value="P-loop containing nucleotide triphosphate hydrolases"/>
    <property type="match status" value="2"/>
</dbReference>
<dbReference type="Pfam" id="PF12705">
    <property type="entry name" value="PDDEXK_1"/>
    <property type="match status" value="1"/>
</dbReference>
<dbReference type="Gene3D" id="1.10.486.10">
    <property type="entry name" value="PCRA, domain 4"/>
    <property type="match status" value="1"/>
</dbReference>
<keyword evidence="6" id="KW-0347">Helicase</keyword>
<evidence type="ECO:0000256" key="13">
    <source>
        <dbReference type="ARBA" id="ARBA00034808"/>
    </source>
</evidence>
<evidence type="ECO:0000256" key="8">
    <source>
        <dbReference type="ARBA" id="ARBA00022840"/>
    </source>
</evidence>
<evidence type="ECO:0000256" key="9">
    <source>
        <dbReference type="ARBA" id="ARBA00023125"/>
    </source>
</evidence>
<dbReference type="PROSITE" id="PS51217">
    <property type="entry name" value="UVRD_HELICASE_CTER"/>
    <property type="match status" value="1"/>
</dbReference>
<gene>
    <name evidence="17" type="ORF">METZ01_LOCUS8636</name>
</gene>
<evidence type="ECO:0000256" key="2">
    <source>
        <dbReference type="ARBA" id="ARBA00022722"/>
    </source>
</evidence>
<dbReference type="GO" id="GO:0005524">
    <property type="term" value="F:ATP binding"/>
    <property type="evidence" value="ECO:0007669"/>
    <property type="project" value="UniProtKB-KW"/>
</dbReference>
<dbReference type="EC" id="5.6.2.4" evidence="13"/>
<keyword evidence="8" id="KW-0067">ATP-binding</keyword>
<evidence type="ECO:0000256" key="4">
    <source>
        <dbReference type="ARBA" id="ARBA00022763"/>
    </source>
</evidence>
<dbReference type="SUPFAM" id="SSF52980">
    <property type="entry name" value="Restriction endonuclease-like"/>
    <property type="match status" value="1"/>
</dbReference>
<dbReference type="GO" id="GO:0000725">
    <property type="term" value="P:recombinational repair"/>
    <property type="evidence" value="ECO:0007669"/>
    <property type="project" value="TreeGrafter"/>
</dbReference>
<dbReference type="PROSITE" id="PS51198">
    <property type="entry name" value="UVRD_HELICASE_ATP_BIND"/>
    <property type="match status" value="1"/>
</dbReference>
<comment type="catalytic activity">
    <reaction evidence="12">
        <text>Couples ATP hydrolysis with the unwinding of duplex DNA by translocating in the 3'-5' direction.</text>
        <dbReference type="EC" id="5.6.2.4"/>
    </reaction>
</comment>
<dbReference type="InterPro" id="IPR038726">
    <property type="entry name" value="PDDEXK_AddAB-type"/>
</dbReference>
<dbReference type="GO" id="GO:0003677">
    <property type="term" value="F:DNA binding"/>
    <property type="evidence" value="ECO:0007669"/>
    <property type="project" value="UniProtKB-KW"/>
</dbReference>
<evidence type="ECO:0000259" key="15">
    <source>
        <dbReference type="PROSITE" id="PS51198"/>
    </source>
</evidence>
<evidence type="ECO:0000256" key="14">
    <source>
        <dbReference type="ARBA" id="ARBA00048988"/>
    </source>
</evidence>
<dbReference type="PANTHER" id="PTHR11070:SF2">
    <property type="entry name" value="ATP-DEPENDENT DNA HELICASE SRS2"/>
    <property type="match status" value="1"/>
</dbReference>
<feature type="domain" description="UvrD-like helicase C-terminal" evidence="16">
    <location>
        <begin position="308"/>
        <end position="578"/>
    </location>
</feature>
<feature type="domain" description="UvrD-like helicase ATP-binding" evidence="15">
    <location>
        <begin position="2"/>
        <end position="307"/>
    </location>
</feature>
<evidence type="ECO:0000256" key="11">
    <source>
        <dbReference type="ARBA" id="ARBA00023235"/>
    </source>
</evidence>
<keyword evidence="2" id="KW-0540">Nuclease</keyword>
<dbReference type="Gene3D" id="1.10.10.160">
    <property type="match status" value="1"/>
</dbReference>
<evidence type="ECO:0000256" key="7">
    <source>
        <dbReference type="ARBA" id="ARBA00022839"/>
    </source>
</evidence>
<keyword evidence="5" id="KW-0378">Hydrolase</keyword>
<keyword evidence="4" id="KW-0227">DNA damage</keyword>
<dbReference type="GO" id="GO:0004527">
    <property type="term" value="F:exonuclease activity"/>
    <property type="evidence" value="ECO:0007669"/>
    <property type="project" value="UniProtKB-KW"/>
</dbReference>
<dbReference type="GO" id="GO:0043138">
    <property type="term" value="F:3'-5' DNA helicase activity"/>
    <property type="evidence" value="ECO:0007669"/>
    <property type="project" value="UniProtKB-EC"/>
</dbReference>
<keyword evidence="3" id="KW-0547">Nucleotide-binding</keyword>
<sequence length="994" mass="115689">MTEFNTQQRSAVEYPPEPLLILAGAGTGKTTTIVGRMAYLIQQRKVDPDSILALTFTNDAASHLKEKLIEEIGELGGEIQACTFHSFAQEQTNAYSSELGYSEPPNIMNQGDIYFLLRQKFDKLDQLRSILFRRNPVKAIQCFQKVFDAFRQNLLSEKELLLLKNNELERIKSISDKKEIEKIFQLADMVDIYPLYQKWKKDANWIDYGDLITNLWNLIETNNDVLIELQNQFKHIIVDEFQDNNYALSRIIEKIALPENSITVVGDDDQCIYAFRQANIQNVHQFKERYFNKNKEPVPLMQNYRSNQPILNFANSVIAENTGRMSKGILKSDVNSDAVPGLYIGSVNEQLMQLNEDVERLLNKGEYAGNIAILLRSHTKCRQVSLYLQNNGINTYYHSEKLFNQTIIKDLIAMLHIFGKTEKADHSFLRILMKQYPKYDTTEFLIEYKENNNNLTLLEYALQSNGELRRLAKEIVTPIYNIKEKGVVELVWSLIKIGRFYRNNEGIDSLEKKMAWQSLNQFRELVNLYSQNYNPDDLQNFINFIDIQWEVNDEALAPIKALAKLPAVRIMTVHGAKGMEFKHVFIPFLRSGSFPLNFKGMSLVDRLPVSWQRWEVGNREEKELHYEEERRLFYVAITRAMETLTLFAPEKSQSPFIKYVDDELVKKENIMLEAKEVSQYEELIGNYQSRIQSEINLGHFDTANYLLNAIEKIAILQNGGKPEWGDNPYKRDVMQLLSVDQNKEIDVNPNLSATSIQTYNQCPLKYKYRYIDGISGAPEKPYFQLGKVIHKVLEIFHEENYTSYEDLINLLDSNWQEGGYKYEQEKEQNRQDAENMLKNYWDYIQLHPVNTLYTEHWFSFETDYAILSGKCDRIDLDENGNLSIVDYKTSKTPKTERQLKKDIQLGIYALFTSLNGVETSHKKNIKKIPEKLSMMFVREEVPEVAVELTHDDLDVIEENIRETSNGIKKNNFIPCKGMHCDYCDYRELLCPLFG</sequence>
<dbReference type="InterPro" id="IPR013986">
    <property type="entry name" value="DExx_box_DNA_helicase_dom_sf"/>
</dbReference>
<dbReference type="InterPro" id="IPR011604">
    <property type="entry name" value="PDDEXK-like_dom_sf"/>
</dbReference>
<dbReference type="InterPro" id="IPR027417">
    <property type="entry name" value="P-loop_NTPase"/>
</dbReference>
<evidence type="ECO:0000256" key="6">
    <source>
        <dbReference type="ARBA" id="ARBA00022806"/>
    </source>
</evidence>
<keyword evidence="11" id="KW-0413">Isomerase</keyword>
<evidence type="ECO:0000256" key="3">
    <source>
        <dbReference type="ARBA" id="ARBA00022741"/>
    </source>
</evidence>
<evidence type="ECO:0000256" key="1">
    <source>
        <dbReference type="ARBA" id="ARBA00009922"/>
    </source>
</evidence>
<dbReference type="SUPFAM" id="SSF52540">
    <property type="entry name" value="P-loop containing nucleoside triphosphate hydrolases"/>
    <property type="match status" value="1"/>
</dbReference>
<reference evidence="17" key="1">
    <citation type="submission" date="2018-05" db="EMBL/GenBank/DDBJ databases">
        <authorList>
            <person name="Lanie J.A."/>
            <person name="Ng W.-L."/>
            <person name="Kazmierczak K.M."/>
            <person name="Andrzejewski T.M."/>
            <person name="Davidsen T.M."/>
            <person name="Wayne K.J."/>
            <person name="Tettelin H."/>
            <person name="Glass J.I."/>
            <person name="Rusch D."/>
            <person name="Podicherti R."/>
            <person name="Tsui H.-C.T."/>
            <person name="Winkler M.E."/>
        </authorList>
    </citation>
    <scope>NUCLEOTIDE SEQUENCE</scope>
</reference>
<keyword evidence="9" id="KW-0238">DNA-binding</keyword>
<dbReference type="AlphaFoldDB" id="A0A381NME5"/>